<reference evidence="2" key="1">
    <citation type="journal article" date="2020" name="Stud. Mycol.">
        <title>101 Dothideomycetes genomes: a test case for predicting lifestyles and emergence of pathogens.</title>
        <authorList>
            <person name="Haridas S."/>
            <person name="Albert R."/>
            <person name="Binder M."/>
            <person name="Bloem J."/>
            <person name="Labutti K."/>
            <person name="Salamov A."/>
            <person name="Andreopoulos B."/>
            <person name="Baker S."/>
            <person name="Barry K."/>
            <person name="Bills G."/>
            <person name="Bluhm B."/>
            <person name="Cannon C."/>
            <person name="Castanera R."/>
            <person name="Culley D."/>
            <person name="Daum C."/>
            <person name="Ezra D."/>
            <person name="Gonzalez J."/>
            <person name="Henrissat B."/>
            <person name="Kuo A."/>
            <person name="Liang C."/>
            <person name="Lipzen A."/>
            <person name="Lutzoni F."/>
            <person name="Magnuson J."/>
            <person name="Mondo S."/>
            <person name="Nolan M."/>
            <person name="Ohm R."/>
            <person name="Pangilinan J."/>
            <person name="Park H.-J."/>
            <person name="Ramirez L."/>
            <person name="Alfaro M."/>
            <person name="Sun H."/>
            <person name="Tritt A."/>
            <person name="Yoshinaga Y."/>
            <person name="Zwiers L.-H."/>
            <person name="Turgeon B."/>
            <person name="Goodwin S."/>
            <person name="Spatafora J."/>
            <person name="Crous P."/>
            <person name="Grigoriev I."/>
        </authorList>
    </citation>
    <scope>NUCLEOTIDE SEQUENCE</scope>
    <source>
        <strain evidence="2">CBS 260.36</strain>
    </source>
</reference>
<name>A0A9P4IWB7_9PEZI</name>
<proteinExistence type="predicted"/>
<keyword evidence="1" id="KW-0812">Transmembrane</keyword>
<keyword evidence="1" id="KW-0472">Membrane</keyword>
<accession>A0A9P4IWB7</accession>
<dbReference type="Proteomes" id="UP000799439">
    <property type="component" value="Unassembled WGS sequence"/>
</dbReference>
<evidence type="ECO:0000313" key="2">
    <source>
        <dbReference type="EMBL" id="KAF2151132.1"/>
    </source>
</evidence>
<feature type="transmembrane region" description="Helical" evidence="1">
    <location>
        <begin position="32"/>
        <end position="53"/>
    </location>
</feature>
<dbReference type="AlphaFoldDB" id="A0A9P4IWB7"/>
<keyword evidence="1" id="KW-1133">Transmembrane helix</keyword>
<sequence length="110" mass="12618">MCLYRIQGSSHCKIIHRCSTARFESTWFHSSFTLFVLCNPFLVLEMILARLFWNAKCDASGNEVSLFTTRIFLSHKTPLQGGILWKRRGGGKVDVITLSRGDMVKLMMKM</sequence>
<keyword evidence="3" id="KW-1185">Reference proteome</keyword>
<gene>
    <name evidence="2" type="ORF">K461DRAFT_167286</name>
</gene>
<evidence type="ECO:0000256" key="1">
    <source>
        <dbReference type="SAM" id="Phobius"/>
    </source>
</evidence>
<organism evidence="2 3">
    <name type="scientific">Myriangium duriaei CBS 260.36</name>
    <dbReference type="NCBI Taxonomy" id="1168546"/>
    <lineage>
        <taxon>Eukaryota</taxon>
        <taxon>Fungi</taxon>
        <taxon>Dikarya</taxon>
        <taxon>Ascomycota</taxon>
        <taxon>Pezizomycotina</taxon>
        <taxon>Dothideomycetes</taxon>
        <taxon>Dothideomycetidae</taxon>
        <taxon>Myriangiales</taxon>
        <taxon>Myriangiaceae</taxon>
        <taxon>Myriangium</taxon>
    </lineage>
</organism>
<protein>
    <submittedName>
        <fullName evidence="2">Uncharacterized protein</fullName>
    </submittedName>
</protein>
<evidence type="ECO:0000313" key="3">
    <source>
        <dbReference type="Proteomes" id="UP000799439"/>
    </source>
</evidence>
<comment type="caution">
    <text evidence="2">The sequence shown here is derived from an EMBL/GenBank/DDBJ whole genome shotgun (WGS) entry which is preliminary data.</text>
</comment>
<dbReference type="EMBL" id="ML996088">
    <property type="protein sequence ID" value="KAF2151132.1"/>
    <property type="molecule type" value="Genomic_DNA"/>
</dbReference>